<dbReference type="Pfam" id="PF07707">
    <property type="entry name" value="BACK"/>
    <property type="match status" value="1"/>
</dbReference>
<evidence type="ECO:0000256" key="1">
    <source>
        <dbReference type="ARBA" id="ARBA00022441"/>
    </source>
</evidence>
<dbReference type="GeneTree" id="ENSGT00940000158824"/>
<dbReference type="InterPro" id="IPR006652">
    <property type="entry name" value="Kelch_1"/>
</dbReference>
<evidence type="ECO:0000313" key="6">
    <source>
        <dbReference type="Proteomes" id="UP000265020"/>
    </source>
</evidence>
<evidence type="ECO:0000256" key="3">
    <source>
        <dbReference type="SAM" id="MobiDB-lite"/>
    </source>
</evidence>
<evidence type="ECO:0000259" key="4">
    <source>
        <dbReference type="PROSITE" id="PS50097"/>
    </source>
</evidence>
<dbReference type="Ensembl" id="ENSCVAT00000017637.1">
    <property type="protein sequence ID" value="ENSCVAP00000010833.1"/>
    <property type="gene ID" value="ENSCVAG00000013056.1"/>
</dbReference>
<dbReference type="SMART" id="SM00612">
    <property type="entry name" value="Kelch"/>
    <property type="match status" value="5"/>
</dbReference>
<dbReference type="FunFam" id="1.25.40.420:FF:000001">
    <property type="entry name" value="Kelch-like family member 12"/>
    <property type="match status" value="1"/>
</dbReference>
<feature type="domain" description="BTB" evidence="4">
    <location>
        <begin position="326"/>
        <end position="396"/>
    </location>
</feature>
<dbReference type="SMART" id="SM00875">
    <property type="entry name" value="BACK"/>
    <property type="match status" value="1"/>
</dbReference>
<dbReference type="CDD" id="cd18258">
    <property type="entry name" value="BTB_POZ_KLHL29_KBTBD9"/>
    <property type="match status" value="1"/>
</dbReference>
<dbReference type="PROSITE" id="PS50097">
    <property type="entry name" value="BTB"/>
    <property type="match status" value="1"/>
</dbReference>
<dbReference type="PANTHER" id="PTHR24412">
    <property type="entry name" value="KELCH PROTEIN"/>
    <property type="match status" value="1"/>
</dbReference>
<feature type="compositionally biased region" description="Basic and acidic residues" evidence="3">
    <location>
        <begin position="125"/>
        <end position="134"/>
    </location>
</feature>
<proteinExistence type="predicted"/>
<dbReference type="Pfam" id="PF01344">
    <property type="entry name" value="Kelch_1"/>
    <property type="match status" value="3"/>
</dbReference>
<reference evidence="5" key="2">
    <citation type="submission" date="2025-09" db="UniProtKB">
        <authorList>
            <consortium name="Ensembl"/>
        </authorList>
    </citation>
    <scope>IDENTIFICATION</scope>
</reference>
<dbReference type="Gene3D" id="1.25.40.420">
    <property type="match status" value="1"/>
</dbReference>
<feature type="region of interest" description="Disordered" evidence="3">
    <location>
        <begin position="118"/>
        <end position="137"/>
    </location>
</feature>
<dbReference type="InterPro" id="IPR015915">
    <property type="entry name" value="Kelch-typ_b-propeller"/>
</dbReference>
<dbReference type="InterPro" id="IPR011333">
    <property type="entry name" value="SKP1/BTB/POZ_sf"/>
</dbReference>
<feature type="compositionally biased region" description="Basic and acidic residues" evidence="3">
    <location>
        <begin position="8"/>
        <end position="22"/>
    </location>
</feature>
<keyword evidence="6" id="KW-1185">Reference proteome</keyword>
<keyword evidence="2" id="KW-0677">Repeat</keyword>
<protein>
    <submittedName>
        <fullName evidence="5">Kelch-like family member 29</fullName>
    </submittedName>
</protein>
<dbReference type="AlphaFoldDB" id="A0A3Q2CY56"/>
<organism evidence="5 6">
    <name type="scientific">Cyprinodon variegatus</name>
    <name type="common">Sheepshead minnow</name>
    <dbReference type="NCBI Taxonomy" id="28743"/>
    <lineage>
        <taxon>Eukaryota</taxon>
        <taxon>Metazoa</taxon>
        <taxon>Chordata</taxon>
        <taxon>Craniata</taxon>
        <taxon>Vertebrata</taxon>
        <taxon>Euteleostomi</taxon>
        <taxon>Actinopterygii</taxon>
        <taxon>Neopterygii</taxon>
        <taxon>Teleostei</taxon>
        <taxon>Neoteleostei</taxon>
        <taxon>Acanthomorphata</taxon>
        <taxon>Ovalentaria</taxon>
        <taxon>Atherinomorphae</taxon>
        <taxon>Cyprinodontiformes</taxon>
        <taxon>Cyprinodontidae</taxon>
        <taxon>Cyprinodon</taxon>
    </lineage>
</organism>
<dbReference type="Gene3D" id="3.30.710.10">
    <property type="entry name" value="Potassium Channel Kv1.1, Chain A"/>
    <property type="match status" value="1"/>
</dbReference>
<evidence type="ECO:0000256" key="2">
    <source>
        <dbReference type="ARBA" id="ARBA00022737"/>
    </source>
</evidence>
<feature type="region of interest" description="Disordered" evidence="3">
    <location>
        <begin position="1"/>
        <end position="29"/>
    </location>
</feature>
<dbReference type="Pfam" id="PF00651">
    <property type="entry name" value="BTB"/>
    <property type="match status" value="1"/>
</dbReference>
<name>A0A3Q2CY56_CYPVA</name>
<keyword evidence="1" id="KW-0880">Kelch repeat</keyword>
<evidence type="ECO:0000313" key="5">
    <source>
        <dbReference type="Ensembl" id="ENSCVAP00000010833.1"/>
    </source>
</evidence>
<accession>A0A3Q2CY56</accession>
<dbReference type="SMART" id="SM00225">
    <property type="entry name" value="BTB"/>
    <property type="match status" value="1"/>
</dbReference>
<dbReference type="InterPro" id="IPR000210">
    <property type="entry name" value="BTB/POZ_dom"/>
</dbReference>
<dbReference type="PANTHER" id="PTHR24412:SF10">
    <property type="entry name" value="KELCH-LIKE PROTEIN 29"/>
    <property type="match status" value="1"/>
</dbReference>
<dbReference type="Gene3D" id="2.120.10.80">
    <property type="entry name" value="Kelch-type beta propeller"/>
    <property type="match status" value="2"/>
</dbReference>
<dbReference type="Proteomes" id="UP000265020">
    <property type="component" value="Unassembled WGS sequence"/>
</dbReference>
<sequence>MSRHHHRFERDYRGPWDRRDIRPSGLHNGGANHSCASAVVNGNNRPGLLPLPVIPSLLPTPVTVAVTTSSCDLVVKRGIPAAGSVAPLSGLSPGDNQTPGLLLAPGVRWGQTPINQLTPWDTDEPPAKQHRDGEPTGPAWATPVAAVSQQSLLPHSYGLPQPPSFSHSVTVQSPLLGVTPSIQTPGAPQHPLMTTHFQLTPQSTQQGPSLVLSMPSQPPYPAAQPRVTPSGLAAQANQVVHPNPHSMMGNGHLTSHSSLLQPPSLPLTNGQAAVHAQNTAADNQDSPNGLQMLRTVGSGKYEFSDPGHPKEMLKELNQQRRTKEFTDLKIIVEGKEFEVHQNVLASCSLYFKDLVKRSSGETKSGEMLELNMSNIGADVLELLLEFVYTGSLVIDSANAKTLLEAANKFQFNTFCKVCVSFLEKQLTAANCLGVLAMAEAMSCTELHNMAKAFALQNFPEVAGQEEILSVSKEDLVAYLSNDSLNTKAEELVYETVIKWIKQDPPSRVQHLSELLAVVRLPFIHPSYLLNVVDNEELIKSSEACRDLVNEAKRYHMLPHARQEMQTPRTRPRLSAGGTESGVMVADVWCYMSLLDNWNLVSRMTVARCRHNSLVYDGKLYTIGGLGMSGNLDHVERYDTITNTWETVSPLPKPVHSAAATVCGGKIYVFGGVNEAGRSAGVLQSYVPQTNAWSFIESPMIDNKYAPAVSLNGFIFILGGAYARATTIYDPDKGNIKAGPNMNHSRQFCSAVVLDGKIYATGGIVSSEGPALGNMETFDPSTNTWTLLQSLPCPLFRHGCVVIKKYIQSG</sequence>
<dbReference type="InterPro" id="IPR011705">
    <property type="entry name" value="BACK"/>
</dbReference>
<dbReference type="SUPFAM" id="SSF117281">
    <property type="entry name" value="Kelch motif"/>
    <property type="match status" value="1"/>
</dbReference>
<reference evidence="5" key="1">
    <citation type="submission" date="2025-08" db="UniProtKB">
        <authorList>
            <consortium name="Ensembl"/>
        </authorList>
    </citation>
    <scope>IDENTIFICATION</scope>
</reference>
<dbReference type="CDD" id="cd18468">
    <property type="entry name" value="BACK_KLHL29_KBTBD9"/>
    <property type="match status" value="1"/>
</dbReference>
<dbReference type="SUPFAM" id="SSF54695">
    <property type="entry name" value="POZ domain"/>
    <property type="match status" value="1"/>
</dbReference>